<dbReference type="InterPro" id="IPR000014">
    <property type="entry name" value="PAS"/>
</dbReference>
<keyword evidence="1" id="KW-1133">Transmembrane helix</keyword>
<dbReference type="PANTHER" id="PTHR44757">
    <property type="entry name" value="DIGUANYLATE CYCLASE DGCP"/>
    <property type="match status" value="1"/>
</dbReference>
<dbReference type="SMART" id="SM00091">
    <property type="entry name" value="PAS"/>
    <property type="match status" value="2"/>
</dbReference>
<dbReference type="Pfam" id="PF08448">
    <property type="entry name" value="PAS_4"/>
    <property type="match status" value="2"/>
</dbReference>
<evidence type="ECO:0000256" key="1">
    <source>
        <dbReference type="SAM" id="Phobius"/>
    </source>
</evidence>
<organism evidence="4">
    <name type="scientific">marine sediment metagenome</name>
    <dbReference type="NCBI Taxonomy" id="412755"/>
    <lineage>
        <taxon>unclassified sequences</taxon>
        <taxon>metagenomes</taxon>
        <taxon>ecological metagenomes</taxon>
    </lineage>
</organism>
<dbReference type="InterPro" id="IPR052155">
    <property type="entry name" value="Biofilm_reg_signaling"/>
</dbReference>
<evidence type="ECO:0008006" key="5">
    <source>
        <dbReference type="Google" id="ProtNLM"/>
    </source>
</evidence>
<keyword evidence="1" id="KW-0812">Transmembrane</keyword>
<feature type="transmembrane region" description="Helical" evidence="1">
    <location>
        <begin position="44"/>
        <end position="65"/>
    </location>
</feature>
<evidence type="ECO:0000259" key="3">
    <source>
        <dbReference type="PROSITE" id="PS50113"/>
    </source>
</evidence>
<accession>A0A0F8WR27</accession>
<dbReference type="PANTHER" id="PTHR44757:SF2">
    <property type="entry name" value="BIOFILM ARCHITECTURE MAINTENANCE PROTEIN MBAA"/>
    <property type="match status" value="1"/>
</dbReference>
<dbReference type="Gene3D" id="3.30.450.20">
    <property type="entry name" value="PAS domain"/>
    <property type="match status" value="2"/>
</dbReference>
<comment type="caution">
    <text evidence="4">The sequence shown here is derived from an EMBL/GenBank/DDBJ whole genome shotgun (WGS) entry which is preliminary data.</text>
</comment>
<dbReference type="PROSITE" id="PS50112">
    <property type="entry name" value="PAS"/>
    <property type="match status" value="1"/>
</dbReference>
<proteinExistence type="predicted"/>
<dbReference type="InterPro" id="IPR035965">
    <property type="entry name" value="PAS-like_dom_sf"/>
</dbReference>
<dbReference type="PROSITE" id="PS50113">
    <property type="entry name" value="PAC"/>
    <property type="match status" value="2"/>
</dbReference>
<gene>
    <name evidence="4" type="ORF">LCGC14_3037540</name>
</gene>
<reference evidence="4" key="1">
    <citation type="journal article" date="2015" name="Nature">
        <title>Complex archaea that bridge the gap between prokaryotes and eukaryotes.</title>
        <authorList>
            <person name="Spang A."/>
            <person name="Saw J.H."/>
            <person name="Jorgensen S.L."/>
            <person name="Zaremba-Niedzwiedzka K."/>
            <person name="Martijn J."/>
            <person name="Lind A.E."/>
            <person name="van Eijk R."/>
            <person name="Schleper C."/>
            <person name="Guy L."/>
            <person name="Ettema T.J."/>
        </authorList>
    </citation>
    <scope>NUCLEOTIDE SEQUENCE</scope>
</reference>
<dbReference type="EMBL" id="LAZR01063633">
    <property type="protein sequence ID" value="KKK59123.1"/>
    <property type="molecule type" value="Genomic_DNA"/>
</dbReference>
<evidence type="ECO:0000259" key="2">
    <source>
        <dbReference type="PROSITE" id="PS50112"/>
    </source>
</evidence>
<feature type="non-terminal residue" evidence="4">
    <location>
        <position position="1"/>
    </location>
</feature>
<protein>
    <recommendedName>
        <fullName evidence="5">PAC domain-containing protein</fullName>
    </recommendedName>
</protein>
<dbReference type="NCBIfam" id="TIGR00229">
    <property type="entry name" value="sensory_box"/>
    <property type="match status" value="2"/>
</dbReference>
<dbReference type="SUPFAM" id="SSF55785">
    <property type="entry name" value="PYP-like sensor domain (PAS domain)"/>
    <property type="match status" value="2"/>
</dbReference>
<evidence type="ECO:0000313" key="4">
    <source>
        <dbReference type="EMBL" id="KKK59123.1"/>
    </source>
</evidence>
<feature type="domain" description="PAC" evidence="3">
    <location>
        <begin position="164"/>
        <end position="220"/>
    </location>
</feature>
<name>A0A0F8WR27_9ZZZZ</name>
<dbReference type="CDD" id="cd00130">
    <property type="entry name" value="PAS"/>
    <property type="match status" value="2"/>
</dbReference>
<dbReference type="InterPro" id="IPR013656">
    <property type="entry name" value="PAS_4"/>
</dbReference>
<sequence length="358" mass="39662">AQHYCTEAELLARMHHRAPVVVAGREWSILCTPSPGFLRARSSWYPWAIFFGGLQLTALLASYLVKAGRASAWERKHTAELREAHEELTRSHGFLQTVIDALPEPTMVLNLDHTIALANRAARDLTGGDDPAACGMTCHWLFHHRDTPCFGKLHICPVEEVRATKKPVVLTHPYHGADGARRILEMAAAPVTDEAGAVVQIINSCHDVTARKQAEEALRASETEKMAILDAMPDHVLFQNTDMTIRWGNEAAARSVGRTRQELLGACCYELWHGRTEPCDPCPVRTALETGLPAADTVRLHDGTWCEIMAHPVQDRDGRLLGAIEITRDVTARRHAEEEIRGLAKFPAENPDPVLRVA</sequence>
<dbReference type="InterPro" id="IPR000700">
    <property type="entry name" value="PAS-assoc_C"/>
</dbReference>
<feature type="domain" description="PAS" evidence="2">
    <location>
        <begin position="221"/>
        <end position="265"/>
    </location>
</feature>
<feature type="non-terminal residue" evidence="4">
    <location>
        <position position="358"/>
    </location>
</feature>
<dbReference type="AlphaFoldDB" id="A0A0F8WR27"/>
<feature type="domain" description="PAC" evidence="3">
    <location>
        <begin position="286"/>
        <end position="342"/>
    </location>
</feature>
<keyword evidence="1" id="KW-0472">Membrane</keyword>